<dbReference type="Proteomes" id="UP000267430">
    <property type="component" value="Unassembled WGS sequence"/>
</dbReference>
<proteinExistence type="predicted"/>
<comment type="caution">
    <text evidence="1">The sequence shown here is derived from an EMBL/GenBank/DDBJ whole genome shotgun (WGS) entry which is preliminary data.</text>
</comment>
<name>A0A3S0VLW6_9BACI</name>
<dbReference type="EMBL" id="RYZZ01000007">
    <property type="protein sequence ID" value="RUQ30607.1"/>
    <property type="molecule type" value="Genomic_DNA"/>
</dbReference>
<organism evidence="1 2">
    <name type="scientific">Peribacillus cavernae</name>
    <dbReference type="NCBI Taxonomy" id="1674310"/>
    <lineage>
        <taxon>Bacteria</taxon>
        <taxon>Bacillati</taxon>
        <taxon>Bacillota</taxon>
        <taxon>Bacilli</taxon>
        <taxon>Bacillales</taxon>
        <taxon>Bacillaceae</taxon>
        <taxon>Peribacillus</taxon>
    </lineage>
</organism>
<protein>
    <submittedName>
        <fullName evidence="1">Uncharacterized protein</fullName>
    </submittedName>
</protein>
<accession>A0A3S0VLW6</accession>
<evidence type="ECO:0000313" key="2">
    <source>
        <dbReference type="Proteomes" id="UP000267430"/>
    </source>
</evidence>
<dbReference type="AlphaFoldDB" id="A0A3S0VLW6"/>
<reference evidence="1 2" key="1">
    <citation type="submission" date="2018-12" db="EMBL/GenBank/DDBJ databases">
        <title>Bacillus chawlae sp. nov., Bacillus glennii sp. nov., and Bacillus saganii sp. nov. Isolated from the Vehicle Assembly Building at Kennedy Space Center where the Viking Spacecraft were Assembled.</title>
        <authorList>
            <person name="Seuylemezian A."/>
            <person name="Vaishampayan P."/>
        </authorList>
    </citation>
    <scope>NUCLEOTIDE SEQUENCE [LARGE SCALE GENOMIC DNA]</scope>
    <source>
        <strain evidence="1 2">L5</strain>
    </source>
</reference>
<evidence type="ECO:0000313" key="1">
    <source>
        <dbReference type="EMBL" id="RUQ30607.1"/>
    </source>
</evidence>
<sequence length="53" mass="6189">MVEQLVFQHLAGYHRDHSAKHLVDDPAFTQVMEKDYLDSQPTLYWISLQEAGE</sequence>
<keyword evidence="2" id="KW-1185">Reference proteome</keyword>
<dbReference type="OrthoDB" id="6627885at2"/>
<gene>
    <name evidence="1" type="ORF">ELQ35_07325</name>
</gene>